<dbReference type="NCBIfam" id="TIGR03568">
    <property type="entry name" value="NeuC_NnaA"/>
    <property type="match status" value="1"/>
</dbReference>
<evidence type="ECO:0000313" key="2">
    <source>
        <dbReference type="EMBL" id="AIG56924.2"/>
    </source>
</evidence>
<reference evidence="3" key="1">
    <citation type="journal article" date="2014" name="DNA Res.">
        <title>A complete view of the genetic diversity of the Escherichia coli O-antigen biosynthesis gene cluster.</title>
        <authorList>
            <person name="Iguchi A."/>
            <person name="Iyoda S."/>
            <person name="Kikuchi T."/>
            <person name="Ogura Y."/>
            <person name="Katsura K."/>
            <person name="Ohnishi M."/>
            <person name="Hayashi T."/>
            <person name="Thomson N.R."/>
        </authorList>
    </citation>
    <scope>NUCLEOTIDE SEQUENCE</scope>
    <source>
        <strain evidence="3">244-54</strain>
    </source>
</reference>
<dbReference type="InterPro" id="IPR029767">
    <property type="entry name" value="WecB-like"/>
</dbReference>
<reference evidence="2" key="2">
    <citation type="journal article" date="2016" name="PLoS ONE">
        <title>Comparison of O-Antigen Gene Clusters of All O-Serogroups of Escherichia coli and Proposal for Adopting a New Nomenclature for O-Typing.</title>
        <authorList>
            <person name="DebRoy C."/>
            <person name="Fratamico P.M."/>
            <person name="Yan X."/>
            <person name="Baranzoni G."/>
            <person name="Liu Y."/>
            <person name="Needleman D.S."/>
            <person name="Tebbs R."/>
            <person name="O'Connell C.D."/>
            <person name="Allred A."/>
            <person name="Swimley M."/>
            <person name="Mwangi M."/>
            <person name="Kapur V."/>
            <person name="Raygoza Garay J.A."/>
            <person name="Roberts E.L."/>
            <person name="Katani R."/>
        </authorList>
    </citation>
    <scope>NUCLEOTIDE SEQUENCE</scope>
    <source>
        <strain evidence="2">198</strain>
    </source>
</reference>
<dbReference type="Gene3D" id="3.40.50.2000">
    <property type="entry name" value="Glycogen Phosphorylase B"/>
    <property type="match status" value="2"/>
</dbReference>
<accession>A0A075TAU2</accession>
<gene>
    <name evidence="2" type="primary">nnaA</name>
</gene>
<name>A0A075TAU2_ECOLX</name>
<dbReference type="InterPro" id="IPR020004">
    <property type="entry name" value="UDP-GlcNAc_Epase"/>
</dbReference>
<dbReference type="GO" id="GO:0004553">
    <property type="term" value="F:hydrolase activity, hydrolyzing O-glycosyl compounds"/>
    <property type="evidence" value="ECO:0007669"/>
    <property type="project" value="InterPro"/>
</dbReference>
<dbReference type="AlphaFoldDB" id="A0A075TAU2"/>
<organism evidence="2">
    <name type="scientific">Escherichia coli</name>
    <dbReference type="NCBI Taxonomy" id="562"/>
    <lineage>
        <taxon>Bacteria</taxon>
        <taxon>Pseudomonadati</taxon>
        <taxon>Pseudomonadota</taxon>
        <taxon>Gammaproteobacteria</taxon>
        <taxon>Enterobacterales</taxon>
        <taxon>Enterobacteriaceae</taxon>
        <taxon>Escherichia</taxon>
    </lineage>
</organism>
<dbReference type="EMBL" id="AB812071">
    <property type="protein sequence ID" value="BAQ01891.1"/>
    <property type="molecule type" value="Genomic_DNA"/>
</dbReference>
<dbReference type="InterPro" id="IPR003331">
    <property type="entry name" value="UDP_GlcNAc_Epimerase_2_dom"/>
</dbReference>
<proteinExistence type="predicted"/>
<evidence type="ECO:0000259" key="1">
    <source>
        <dbReference type="Pfam" id="PF02350"/>
    </source>
</evidence>
<dbReference type="SUPFAM" id="SSF53756">
    <property type="entry name" value="UDP-Glycosyltransferase/glycogen phosphorylase"/>
    <property type="match status" value="1"/>
</dbReference>
<dbReference type="GO" id="GO:0006047">
    <property type="term" value="P:UDP-N-acetylglucosamine metabolic process"/>
    <property type="evidence" value="ECO:0007669"/>
    <property type="project" value="InterPro"/>
</dbReference>
<dbReference type="PANTHER" id="PTHR43174:SF3">
    <property type="entry name" value="UDP-N-ACETYLGLUCOSAMINE 2-EPIMERASE"/>
    <property type="match status" value="1"/>
</dbReference>
<dbReference type="CDD" id="cd03786">
    <property type="entry name" value="GTB_UDP-GlcNAc_2-Epimerase"/>
    <property type="match status" value="1"/>
</dbReference>
<dbReference type="EMBL" id="KJ739598">
    <property type="protein sequence ID" value="AIG56924.2"/>
    <property type="molecule type" value="Genomic_DNA"/>
</dbReference>
<evidence type="ECO:0000313" key="3">
    <source>
        <dbReference type="EMBL" id="BAQ01891.1"/>
    </source>
</evidence>
<sequence>MKKILYVTGSRAEYGIVKRLLAALKNDQDIELTIIATGMHCDEKYGLTYKQIEKDGFVIEQLINININTLTNSDIINSMSVCQQKFGHYFQNNKFDAVMLLGDRYEIFAVAVAAAIHNLPIIHIHGGEKTLGNYDEFIRHSITKMARLHLASTEQYRKRIIQMGECPNSVVNIGALGAENALLMDLPSKSELEKKYGALTQPYFIVVFHPETLSQTSTTKQISELLTALRELTESYNFIFIGSNSDTGSDEIMKEILRFCQLTNSRLFKSVKPEEYLALNKYSQGLIGNSSSGLIEIPSLLVPTINIGNRQKGRVRGTTVIDCACSAETIKSAILLSQGADFQRSLQFAENPYYKKAVLESAVNVIKSFVFNEKEHYKDFYDLD</sequence>
<protein>
    <submittedName>
        <fullName evidence="2">Polysialic acid biosynthesis protein P7</fullName>
    </submittedName>
    <submittedName>
        <fullName evidence="3">UDP-N-acetyl-D-glucosamine 2-epimerase</fullName>
    </submittedName>
</protein>
<dbReference type="RefSeq" id="WP_033544830.1">
    <property type="nucleotide sequence ID" value="NZ_BIBE01000024.1"/>
</dbReference>
<dbReference type="Pfam" id="PF02350">
    <property type="entry name" value="Epimerase_2"/>
    <property type="match status" value="1"/>
</dbReference>
<dbReference type="PANTHER" id="PTHR43174">
    <property type="entry name" value="UDP-N-ACETYLGLUCOSAMINE 2-EPIMERASE"/>
    <property type="match status" value="1"/>
</dbReference>
<feature type="domain" description="UDP-N-acetylglucosamine 2-epimerase" evidence="1">
    <location>
        <begin position="23"/>
        <end position="367"/>
    </location>
</feature>